<proteinExistence type="predicted"/>
<name>A4A2U6_9BACT</name>
<reference evidence="1 2" key="1">
    <citation type="submission" date="2006-02" db="EMBL/GenBank/DDBJ databases">
        <authorList>
            <person name="Amann R."/>
            <person name="Ferriera S."/>
            <person name="Johnson J."/>
            <person name="Kravitz S."/>
            <person name="Halpern A."/>
            <person name="Remington K."/>
            <person name="Beeson K."/>
            <person name="Tran B."/>
            <person name="Rogers Y.-H."/>
            <person name="Friedman R."/>
            <person name="Venter J.C."/>
        </authorList>
    </citation>
    <scope>NUCLEOTIDE SEQUENCE [LARGE SCALE GENOMIC DNA]</scope>
    <source>
        <strain evidence="1 2">DSM 3645</strain>
    </source>
</reference>
<protein>
    <submittedName>
        <fullName evidence="1">Uncharacterized protein</fullName>
    </submittedName>
</protein>
<dbReference type="AlphaFoldDB" id="A4A2U6"/>
<evidence type="ECO:0000313" key="2">
    <source>
        <dbReference type="Proteomes" id="UP000004358"/>
    </source>
</evidence>
<dbReference type="EMBL" id="AANZ01000051">
    <property type="protein sequence ID" value="EAQ76922.1"/>
    <property type="molecule type" value="Genomic_DNA"/>
</dbReference>
<evidence type="ECO:0000313" key="1">
    <source>
        <dbReference type="EMBL" id="EAQ76922.1"/>
    </source>
</evidence>
<gene>
    <name evidence="1" type="ORF">DSM3645_11666</name>
</gene>
<sequence length="114" mass="12533">MDGEPLTEGIVYFVPTNGTTGPKSFAKVVNGKFSVTGEYAPVVGNHRIEIKSTDDGGLADDDEEAIARWVAEGRKRAHRVIVPPIYNQRSILTADVTADGPNEFKFELSSKRRR</sequence>
<organism evidence="1 2">
    <name type="scientific">Blastopirellula marina DSM 3645</name>
    <dbReference type="NCBI Taxonomy" id="314230"/>
    <lineage>
        <taxon>Bacteria</taxon>
        <taxon>Pseudomonadati</taxon>
        <taxon>Planctomycetota</taxon>
        <taxon>Planctomycetia</taxon>
        <taxon>Pirellulales</taxon>
        <taxon>Pirellulaceae</taxon>
        <taxon>Blastopirellula</taxon>
    </lineage>
</organism>
<dbReference type="HOGENOM" id="CLU_113730_3_1_0"/>
<comment type="caution">
    <text evidence="1">The sequence shown here is derived from an EMBL/GenBank/DDBJ whole genome shotgun (WGS) entry which is preliminary data.</text>
</comment>
<accession>A4A2U6</accession>
<dbReference type="Proteomes" id="UP000004358">
    <property type="component" value="Unassembled WGS sequence"/>
</dbReference>